<accession>A0A0M0JIC2</accession>
<comment type="caution">
    <text evidence="2">The sequence shown here is derived from an EMBL/GenBank/DDBJ whole genome shotgun (WGS) entry which is preliminary data.</text>
</comment>
<dbReference type="EMBL" id="JWZX01002907">
    <property type="protein sequence ID" value="KOO25958.1"/>
    <property type="molecule type" value="Genomic_DNA"/>
</dbReference>
<dbReference type="Proteomes" id="UP000037460">
    <property type="component" value="Unassembled WGS sequence"/>
</dbReference>
<protein>
    <submittedName>
        <fullName evidence="2">Uncharacterized protein</fullName>
    </submittedName>
</protein>
<dbReference type="PANTHER" id="PTHR14296">
    <property type="entry name" value="REMODELING AND SPACING FACTOR 1"/>
    <property type="match status" value="1"/>
</dbReference>
<gene>
    <name evidence="2" type="ORF">Ctob_007534</name>
</gene>
<organism evidence="2 3">
    <name type="scientific">Chrysochromulina tobinii</name>
    <dbReference type="NCBI Taxonomy" id="1460289"/>
    <lineage>
        <taxon>Eukaryota</taxon>
        <taxon>Haptista</taxon>
        <taxon>Haptophyta</taxon>
        <taxon>Prymnesiophyceae</taxon>
        <taxon>Prymnesiales</taxon>
        <taxon>Chrysochromulinaceae</taxon>
        <taxon>Chrysochromulina</taxon>
    </lineage>
</organism>
<dbReference type="AlphaFoldDB" id="A0A0M0JIC2"/>
<feature type="region of interest" description="Disordered" evidence="1">
    <location>
        <begin position="390"/>
        <end position="426"/>
    </location>
</feature>
<dbReference type="GO" id="GO:0006355">
    <property type="term" value="P:regulation of DNA-templated transcription"/>
    <property type="evidence" value="ECO:0007669"/>
    <property type="project" value="InterPro"/>
</dbReference>
<evidence type="ECO:0000313" key="3">
    <source>
        <dbReference type="Proteomes" id="UP000037460"/>
    </source>
</evidence>
<evidence type="ECO:0000256" key="1">
    <source>
        <dbReference type="SAM" id="MobiDB-lite"/>
    </source>
</evidence>
<keyword evidence="3" id="KW-1185">Reference proteome</keyword>
<proteinExistence type="predicted"/>
<dbReference type="InterPro" id="IPR028938">
    <property type="entry name" value="Rsf1-like"/>
</dbReference>
<reference evidence="3" key="1">
    <citation type="journal article" date="2015" name="PLoS Genet.">
        <title>Genome Sequence and Transcriptome Analyses of Chrysochromulina tobin: Metabolic Tools for Enhanced Algal Fitness in the Prominent Order Prymnesiales (Haptophyceae).</title>
        <authorList>
            <person name="Hovde B.T."/>
            <person name="Deodato C.R."/>
            <person name="Hunsperger H.M."/>
            <person name="Ryken S.A."/>
            <person name="Yost W."/>
            <person name="Jha R.K."/>
            <person name="Patterson J."/>
            <person name="Monnat R.J. Jr."/>
            <person name="Barlow S.B."/>
            <person name="Starkenburg S.R."/>
            <person name="Cattolico R.A."/>
        </authorList>
    </citation>
    <scope>NUCLEOTIDE SEQUENCE</scope>
    <source>
        <strain evidence="3">CCMP291</strain>
    </source>
</reference>
<feature type="region of interest" description="Disordered" evidence="1">
    <location>
        <begin position="228"/>
        <end position="247"/>
    </location>
</feature>
<dbReference type="PANTHER" id="PTHR14296:SF3">
    <property type="entry name" value="DIKAR, ISOFORM F"/>
    <property type="match status" value="1"/>
</dbReference>
<dbReference type="GO" id="GO:0031213">
    <property type="term" value="C:RSF complex"/>
    <property type="evidence" value="ECO:0007669"/>
    <property type="project" value="InterPro"/>
</dbReference>
<evidence type="ECO:0000313" key="2">
    <source>
        <dbReference type="EMBL" id="KOO25958.1"/>
    </source>
</evidence>
<name>A0A0M0JIC2_9EUKA</name>
<sequence>MASTASDEDPALASVRACWEVAALAQFYRVFGTLEAPKSIDELEASLVGGDEVSLVSLLPPLLSLSADADAGTCWEAVAAVLLGDEAIGFASDPPPTSFAALSASDRGRLLYTLADASLSTLSRGPDLDQATSRGEMLGADGKGATYWCLGDRRIYREGLASLGKGKKKRSREEALLSRPWETVATCAAEWRELAATLKSKGAEGSLRIMIEQRVDAVEAEEAREANEAKRQAMFEGQRRTSTRMEAKEEEELSKALALAERQERLRLVDLVKSSLRQMSSELLEGGKEEGTDEVDEAHEALVRARLPVSAVAQLGLDAVEQLLRAERKVRSNKRRQEILAEQRRVEREEAERQAAIRAEAERLELERLEADKRAAKELEDQARLAQKAIEKKEKARRYREKKKREKELERCDEQAQAAAEQAERTRQWEQQAELLKQHISRSS</sequence>
<feature type="compositionally biased region" description="Basic residues" evidence="1">
    <location>
        <begin position="395"/>
        <end position="405"/>
    </location>
</feature>